<dbReference type="EMBL" id="PEXW01000067">
    <property type="protein sequence ID" value="PIS40467.1"/>
    <property type="molecule type" value="Genomic_DNA"/>
</dbReference>
<dbReference type="Proteomes" id="UP000236845">
    <property type="component" value="Unassembled WGS sequence"/>
</dbReference>
<gene>
    <name evidence="1" type="ORF">COT26_03025</name>
</gene>
<protein>
    <submittedName>
        <fullName evidence="1">Uncharacterized protein</fullName>
    </submittedName>
</protein>
<comment type="caution">
    <text evidence="1">The sequence shown here is derived from an EMBL/GenBank/DDBJ whole genome shotgun (WGS) entry which is preliminary data.</text>
</comment>
<name>A0A2H0YPP8_9BACT</name>
<organism evidence="1 2">
    <name type="scientific">Candidatus Kerfeldbacteria bacterium CG08_land_8_20_14_0_20_43_14</name>
    <dbReference type="NCBI Taxonomy" id="2014246"/>
    <lineage>
        <taxon>Bacteria</taxon>
        <taxon>Candidatus Kerfeldiibacteriota</taxon>
    </lineage>
</organism>
<evidence type="ECO:0000313" key="1">
    <source>
        <dbReference type="EMBL" id="PIS40467.1"/>
    </source>
</evidence>
<dbReference type="AlphaFoldDB" id="A0A2H0YPP8"/>
<accession>A0A2H0YPP8</accession>
<sequence>MSPTPEESTGLDDLRSDLLGKLQALETELLSDGFDKSAVIEILRQILKIPSCKDHTTQCLLSAITFQTALFDQDEKNRDWYDKWLDILDEFDNILQPDCNKQAAINTNGVKSAIAIGKQIREKYNDEEPTARRDFIFGEVFKK</sequence>
<reference evidence="2" key="1">
    <citation type="submission" date="2017-09" db="EMBL/GenBank/DDBJ databases">
        <title>Depth-based differentiation of microbial function through sediment-hosted aquifers and enrichment of novel symbionts in the deep terrestrial subsurface.</title>
        <authorList>
            <person name="Probst A.J."/>
            <person name="Ladd B."/>
            <person name="Jarett J.K."/>
            <person name="Geller-Mcgrath D.E."/>
            <person name="Sieber C.M.K."/>
            <person name="Emerson J.B."/>
            <person name="Anantharaman K."/>
            <person name="Thomas B.C."/>
            <person name="Malmstrom R."/>
            <person name="Stieglmeier M."/>
            <person name="Klingl A."/>
            <person name="Woyke T."/>
            <person name="Ryan C.M."/>
            <person name="Banfield J.F."/>
        </authorList>
    </citation>
    <scope>NUCLEOTIDE SEQUENCE [LARGE SCALE GENOMIC DNA]</scope>
</reference>
<proteinExistence type="predicted"/>
<evidence type="ECO:0000313" key="2">
    <source>
        <dbReference type="Proteomes" id="UP000236845"/>
    </source>
</evidence>